<dbReference type="NCBIfam" id="TIGR02436">
    <property type="entry name" value="four helix bundle protein"/>
    <property type="match status" value="1"/>
</dbReference>
<dbReference type="Proteomes" id="UP000034175">
    <property type="component" value="Unassembled WGS sequence"/>
</dbReference>
<name>A0A0G1NYW7_9BACT</name>
<dbReference type="PANTHER" id="PTHR38471">
    <property type="entry name" value="FOUR HELIX BUNDLE PROTEIN"/>
    <property type="match status" value="1"/>
</dbReference>
<gene>
    <name evidence="2" type="ORF">UX39_C0025G0007</name>
</gene>
<dbReference type="InterPro" id="IPR012657">
    <property type="entry name" value="23S_rRNA-intervening_sequence"/>
</dbReference>
<dbReference type="Pfam" id="PF05635">
    <property type="entry name" value="23S_rRNA_IVP"/>
    <property type="match status" value="1"/>
</dbReference>
<proteinExistence type="predicted"/>
<dbReference type="SUPFAM" id="SSF158446">
    <property type="entry name" value="IVS-encoded protein-like"/>
    <property type="match status" value="1"/>
</dbReference>
<dbReference type="Gene3D" id="1.20.1440.60">
    <property type="entry name" value="23S rRNA-intervening sequence"/>
    <property type="match status" value="1"/>
</dbReference>
<keyword evidence="1" id="KW-0175">Coiled coil</keyword>
<dbReference type="InterPro" id="IPR036583">
    <property type="entry name" value="23S_rRNA_IVS_sf"/>
</dbReference>
<feature type="coiled-coil region" evidence="1">
    <location>
        <begin position="84"/>
        <end position="118"/>
    </location>
</feature>
<sequence length="121" mass="13926">MTLNDSNRYRELENRTTTFAKQIIHLCQKFSGSRINDPLVSQVVRSSGSVGANYREANEALGKKDFAYRLRVARKEAKETHHWLELLIEANQGQKVEINRLMQEADELRNILSAIINKVVK</sequence>
<dbReference type="AlphaFoldDB" id="A0A0G1NYW7"/>
<evidence type="ECO:0000313" key="3">
    <source>
        <dbReference type="Proteomes" id="UP000034175"/>
    </source>
</evidence>
<dbReference type="PIRSF" id="PIRSF035652">
    <property type="entry name" value="CHP02436"/>
    <property type="match status" value="1"/>
</dbReference>
<comment type="caution">
    <text evidence="2">The sequence shown here is derived from an EMBL/GenBank/DDBJ whole genome shotgun (WGS) entry which is preliminary data.</text>
</comment>
<organism evidence="2 3">
    <name type="scientific">Candidatus Magasanikbacteria bacterium GW2011_GWA2_46_17</name>
    <dbReference type="NCBI Taxonomy" id="1619042"/>
    <lineage>
        <taxon>Bacteria</taxon>
        <taxon>Candidatus Magasanikiibacteriota</taxon>
    </lineage>
</organism>
<evidence type="ECO:0000313" key="2">
    <source>
        <dbReference type="EMBL" id="KKU25567.1"/>
    </source>
</evidence>
<evidence type="ECO:0000256" key="1">
    <source>
        <dbReference type="SAM" id="Coils"/>
    </source>
</evidence>
<dbReference type="EMBL" id="LCMA01000025">
    <property type="protein sequence ID" value="KKU25567.1"/>
    <property type="molecule type" value="Genomic_DNA"/>
</dbReference>
<protein>
    <recommendedName>
        <fullName evidence="4">Four helix bundle protein</fullName>
    </recommendedName>
</protein>
<accession>A0A0G1NYW7</accession>
<evidence type="ECO:0008006" key="4">
    <source>
        <dbReference type="Google" id="ProtNLM"/>
    </source>
</evidence>
<dbReference type="PANTHER" id="PTHR38471:SF2">
    <property type="entry name" value="FOUR HELIX BUNDLE PROTEIN"/>
    <property type="match status" value="1"/>
</dbReference>
<reference evidence="2 3" key="1">
    <citation type="journal article" date="2015" name="Nature">
        <title>rRNA introns, odd ribosomes, and small enigmatic genomes across a large radiation of phyla.</title>
        <authorList>
            <person name="Brown C.T."/>
            <person name="Hug L.A."/>
            <person name="Thomas B.C."/>
            <person name="Sharon I."/>
            <person name="Castelle C.J."/>
            <person name="Singh A."/>
            <person name="Wilkins M.J."/>
            <person name="Williams K.H."/>
            <person name="Banfield J.F."/>
        </authorList>
    </citation>
    <scope>NUCLEOTIDE SEQUENCE [LARGE SCALE GENOMIC DNA]</scope>
</reference>